<gene>
    <name evidence="1" type="ORF">LS65_009535</name>
</gene>
<dbReference type="OrthoDB" id="6450827at2"/>
<comment type="caution">
    <text evidence="1">The sequence shown here is derived from an EMBL/GenBank/DDBJ whole genome shotgun (WGS) entry which is preliminary data.</text>
</comment>
<dbReference type="GO" id="GO:0016787">
    <property type="term" value="F:hydrolase activity"/>
    <property type="evidence" value="ECO:0007669"/>
    <property type="project" value="UniProtKB-KW"/>
</dbReference>
<evidence type="ECO:0000313" key="1">
    <source>
        <dbReference type="EMBL" id="TLD98793.1"/>
    </source>
</evidence>
<dbReference type="InterPro" id="IPR029058">
    <property type="entry name" value="AB_hydrolase_fold"/>
</dbReference>
<dbReference type="Gene3D" id="3.40.50.1820">
    <property type="entry name" value="alpha/beta hydrolase"/>
    <property type="match status" value="1"/>
</dbReference>
<reference evidence="1 2" key="1">
    <citation type="journal article" date="2014" name="Genome Announc.">
        <title>Draft genome sequences of eight enterohepatic helicobacter species isolated from both laboratory and wild rodents.</title>
        <authorList>
            <person name="Sheh A."/>
            <person name="Shen Z."/>
            <person name="Fox J.G."/>
        </authorList>
    </citation>
    <scope>NUCLEOTIDE SEQUENCE [LARGE SCALE GENOMIC DNA]</scope>
    <source>
        <strain evidence="1 2">MIT 01-6451</strain>
    </source>
</reference>
<proteinExistence type="predicted"/>
<sequence length="482" mass="55324">MTRMQKYMQLVKYAELCWASYSEGLNEGMFGDEEKQWGFNQQRKYLTKQEAQTIHQISYKRALTSSIFTFYNDTRVDFGDKQAEEFIQHYEILAFINKEDSGFSATLFRDIRDNEKILAFRGLDIFNPNLLKIPNIKGLGNSLKADVSLNICEDMIDFYKAKIQPSQDKYIVVGHSFGGYLAQLFTLMYPANIKETYTFSSIGVVPDWSNSIMSFVLDGFSPDFEMYTPLQITQEHKDSIQLRNSLIHLTKPNKELDSFLPYYLKTKSPYASNHIDSYAQSNSPLPEKVSMKKFAHRLFYEIQTRDNDTFLACNLQTNVLGSGTMTMLDENGITPISIKHFEQIKTLSQRIKAADTTLPSPLTQSQIHQIQTSVEAIYRINMEKGYVFFGKHILSTTYPPIPIDKEFKPKVKISQTLSKTIKNSLKRNIVAYILVIATIEDIYNALAILAHIDDTAMSHAELMQFLSALYQPSIVEAKLWNL</sequence>
<keyword evidence="1" id="KW-0378">Hydrolase</keyword>
<name>A0A4U8TFM7_9HELI</name>
<protein>
    <submittedName>
        <fullName evidence="1">Alpha/beta hydrolase</fullName>
    </submittedName>
</protein>
<keyword evidence="2" id="KW-1185">Reference proteome</keyword>
<dbReference type="AlphaFoldDB" id="A0A4U8TFM7"/>
<dbReference type="Proteomes" id="UP000029707">
    <property type="component" value="Unassembled WGS sequence"/>
</dbReference>
<evidence type="ECO:0000313" key="2">
    <source>
        <dbReference type="Proteomes" id="UP000029707"/>
    </source>
</evidence>
<dbReference type="RefSeq" id="WP_034361215.1">
    <property type="nucleotide sequence ID" value="NZ_CAMWYW010000166.1"/>
</dbReference>
<dbReference type="EMBL" id="JRMQ02000030">
    <property type="protein sequence ID" value="TLD98793.1"/>
    <property type="molecule type" value="Genomic_DNA"/>
</dbReference>
<dbReference type="SUPFAM" id="SSF53474">
    <property type="entry name" value="alpha/beta-Hydrolases"/>
    <property type="match status" value="1"/>
</dbReference>
<accession>A0A4U8TFM7</accession>
<organism evidence="1 2">
    <name type="scientific">Helicobacter japonicus</name>
    <dbReference type="NCBI Taxonomy" id="425400"/>
    <lineage>
        <taxon>Bacteria</taxon>
        <taxon>Pseudomonadati</taxon>
        <taxon>Campylobacterota</taxon>
        <taxon>Epsilonproteobacteria</taxon>
        <taxon>Campylobacterales</taxon>
        <taxon>Helicobacteraceae</taxon>
        <taxon>Helicobacter</taxon>
    </lineage>
</organism>